<evidence type="ECO:0000256" key="1">
    <source>
        <dbReference type="ARBA" id="ARBA00004123"/>
    </source>
</evidence>
<evidence type="ECO:0000256" key="2">
    <source>
        <dbReference type="ARBA" id="ARBA00023015"/>
    </source>
</evidence>
<dbReference type="STRING" id="3075.A0A087ST01"/>
<feature type="domain" description="AP2/ERF" evidence="7">
    <location>
        <begin position="363"/>
        <end position="421"/>
    </location>
</feature>
<dbReference type="RefSeq" id="XP_011401904.1">
    <property type="nucleotide sequence ID" value="XM_011403602.1"/>
</dbReference>
<dbReference type="SMR" id="A0A087ST01"/>
<feature type="compositionally biased region" description="Low complexity" evidence="6">
    <location>
        <begin position="621"/>
        <end position="646"/>
    </location>
</feature>
<organism evidence="8 9">
    <name type="scientific">Auxenochlorella protothecoides</name>
    <name type="common">Green microalga</name>
    <name type="synonym">Chlorella protothecoides</name>
    <dbReference type="NCBI Taxonomy" id="3075"/>
    <lineage>
        <taxon>Eukaryota</taxon>
        <taxon>Viridiplantae</taxon>
        <taxon>Chlorophyta</taxon>
        <taxon>core chlorophytes</taxon>
        <taxon>Trebouxiophyceae</taxon>
        <taxon>Chlorellales</taxon>
        <taxon>Chlorellaceae</taxon>
        <taxon>Auxenochlorella</taxon>
    </lineage>
</organism>
<keyword evidence="9" id="KW-1185">Reference proteome</keyword>
<evidence type="ECO:0000259" key="7">
    <source>
        <dbReference type="PROSITE" id="PS51032"/>
    </source>
</evidence>
<dbReference type="SMART" id="SM00380">
    <property type="entry name" value="AP2"/>
    <property type="match status" value="2"/>
</dbReference>
<feature type="region of interest" description="Disordered" evidence="6">
    <location>
        <begin position="158"/>
        <end position="247"/>
    </location>
</feature>
<name>A0A087ST01_AUXPR</name>
<dbReference type="GO" id="GO:0003700">
    <property type="term" value="F:DNA-binding transcription factor activity"/>
    <property type="evidence" value="ECO:0007669"/>
    <property type="project" value="InterPro"/>
</dbReference>
<dbReference type="Pfam" id="PF00847">
    <property type="entry name" value="AP2"/>
    <property type="match status" value="1"/>
</dbReference>
<dbReference type="InterPro" id="IPR016177">
    <property type="entry name" value="DNA-bd_dom_sf"/>
</dbReference>
<reference evidence="8 9" key="1">
    <citation type="journal article" date="2014" name="BMC Genomics">
        <title>Oil accumulation mechanisms of the oleaginous microalga Chlorella protothecoides revealed through its genome, transcriptomes, and proteomes.</title>
        <authorList>
            <person name="Gao C."/>
            <person name="Wang Y."/>
            <person name="Shen Y."/>
            <person name="Yan D."/>
            <person name="He X."/>
            <person name="Dai J."/>
            <person name="Wu Q."/>
        </authorList>
    </citation>
    <scope>NUCLEOTIDE SEQUENCE [LARGE SCALE GENOMIC DNA]</scope>
    <source>
        <strain evidence="8 9">0710</strain>
    </source>
</reference>
<evidence type="ECO:0000313" key="8">
    <source>
        <dbReference type="EMBL" id="KFM28855.1"/>
    </source>
</evidence>
<dbReference type="PANTHER" id="PTHR32467">
    <property type="entry name" value="AP2-LIKE ETHYLENE-RESPONSIVE TRANSCRIPTION FACTOR"/>
    <property type="match status" value="1"/>
</dbReference>
<dbReference type="GO" id="GO:0005634">
    <property type="term" value="C:nucleus"/>
    <property type="evidence" value="ECO:0007669"/>
    <property type="project" value="UniProtKB-SubCell"/>
</dbReference>
<feature type="compositionally biased region" description="Polar residues" evidence="6">
    <location>
        <begin position="588"/>
        <end position="598"/>
    </location>
</feature>
<dbReference type="InterPro" id="IPR036955">
    <property type="entry name" value="AP2/ERF_dom_sf"/>
</dbReference>
<feature type="region of interest" description="Disordered" evidence="6">
    <location>
        <begin position="42"/>
        <end position="139"/>
    </location>
</feature>
<comment type="subcellular location">
    <subcellularLocation>
        <location evidence="1">Nucleus</location>
    </subcellularLocation>
</comment>
<dbReference type="SUPFAM" id="SSF54171">
    <property type="entry name" value="DNA-binding domain"/>
    <property type="match status" value="2"/>
</dbReference>
<dbReference type="eggNOG" id="ENOG502QQ82">
    <property type="taxonomic scope" value="Eukaryota"/>
</dbReference>
<evidence type="ECO:0000256" key="4">
    <source>
        <dbReference type="ARBA" id="ARBA00023163"/>
    </source>
</evidence>
<evidence type="ECO:0000313" key="9">
    <source>
        <dbReference type="Proteomes" id="UP000028924"/>
    </source>
</evidence>
<gene>
    <name evidence="8" type="ORF">F751_4330</name>
</gene>
<dbReference type="PROSITE" id="PS51032">
    <property type="entry name" value="AP2_ERF"/>
    <property type="match status" value="2"/>
</dbReference>
<proteinExistence type="predicted"/>
<dbReference type="AlphaFoldDB" id="A0A087ST01"/>
<dbReference type="GeneID" id="23615721"/>
<keyword evidence="3" id="KW-0238">DNA-binding</keyword>
<dbReference type="PANTHER" id="PTHR32467:SF90">
    <property type="entry name" value="AP2-LIKE ETHYLENE-RESPONSIVE TRANSCRIPTION FACTOR AIL1"/>
    <property type="match status" value="1"/>
</dbReference>
<dbReference type="InterPro" id="IPR001471">
    <property type="entry name" value="AP2/ERF_dom"/>
</dbReference>
<evidence type="ECO:0000256" key="5">
    <source>
        <dbReference type="ARBA" id="ARBA00023242"/>
    </source>
</evidence>
<keyword evidence="2" id="KW-0805">Transcription regulation</keyword>
<dbReference type="Proteomes" id="UP000028924">
    <property type="component" value="Unassembled WGS sequence"/>
</dbReference>
<dbReference type="Gene3D" id="3.30.730.10">
    <property type="entry name" value="AP2/ERF domain"/>
    <property type="match status" value="2"/>
</dbReference>
<sequence>MSLLSADLGPLLDSLPQLPALARLDSLLFSSPRWRALLDVESPHAEAGGGRGEDPRNVPSRIGRKRSWEMPAAEGAASARPDSPAGVTGPAAYKSQRTEYAPSYRPAPGSLPQGFVPVLQGGSPASLAGKQGSEDEFGQDLSPVDVLHRHDSGLSSLLRSVPSAHDSPDTPRSTSSPEAGAGGYAPAHAGAGAGLSRLARAGGEGTPRPSGPARAVPDAARPTALTAAAMGPRRRPHCPTKSTKAVPTGENGVFTSLFRGVTKHRLTGRYEAHFWDASHKRETKGKGGRTRGRQVYLGGYTSEEEAARAYDLAALAFLGAAAAINFPVEDYTESLAEMEELTSDEVVSRLRRGSVGFARGASQYRGVTKHHQHGKWEARIGRVDGSKYLYLGTFESAEEAARAYDRAAVKFRGRKAITNFKLTMYEDVLQDPDSYDLGVPQSSTGPYLPDGSLAVPGVQTRSGGRARRGTQPMLPMGFDPGTSGLYAPYVRCDAAGNLVVMQGPPPGLPHDHPATAHLAAAAAAVGLDPSMWGHPAWTSPQMHEGGGAWPGHEPGQPGLQMSGPSQAQAQPQQQQQGGVQQYHDRPDQQQYHNVSGQMQEDRPRLSPVKVRPPPAHDGREGAAAAAHPPAPGLSPLAASLMSPLGLKDGSRAGSGAGMPGQPGSSSSCAPDGDFWAAVHWLDSLDLAHGLPPAGANSGLGPAPLSPLGITPLAPH</sequence>
<feature type="region of interest" description="Disordered" evidence="6">
    <location>
        <begin position="534"/>
        <end position="669"/>
    </location>
</feature>
<protein>
    <submittedName>
        <fullName evidence="8">AP2-like ethylene-responsive transcription factor BBM2</fullName>
    </submittedName>
</protein>
<dbReference type="CDD" id="cd00018">
    <property type="entry name" value="AP2"/>
    <property type="match status" value="1"/>
</dbReference>
<feature type="compositionally biased region" description="Low complexity" evidence="6">
    <location>
        <begin position="560"/>
        <end position="581"/>
    </location>
</feature>
<keyword evidence="5" id="KW-0539">Nucleus</keyword>
<feature type="compositionally biased region" description="Low complexity" evidence="6">
    <location>
        <begin position="219"/>
        <end position="229"/>
    </location>
</feature>
<dbReference type="OrthoDB" id="207175at2759"/>
<feature type="compositionally biased region" description="Low complexity" evidence="6">
    <location>
        <begin position="170"/>
        <end position="201"/>
    </location>
</feature>
<dbReference type="GO" id="GO:0003677">
    <property type="term" value="F:DNA binding"/>
    <property type="evidence" value="ECO:0007669"/>
    <property type="project" value="UniProtKB-KW"/>
</dbReference>
<accession>A0A087ST01</accession>
<evidence type="ECO:0000256" key="6">
    <source>
        <dbReference type="SAM" id="MobiDB-lite"/>
    </source>
</evidence>
<dbReference type="KEGG" id="apro:F751_4330"/>
<keyword evidence="4" id="KW-0804">Transcription</keyword>
<evidence type="ECO:0000256" key="3">
    <source>
        <dbReference type="ARBA" id="ARBA00023125"/>
    </source>
</evidence>
<dbReference type="EMBL" id="KL662183">
    <property type="protein sequence ID" value="KFM28855.1"/>
    <property type="molecule type" value="Genomic_DNA"/>
</dbReference>
<feature type="domain" description="AP2/ERF" evidence="7">
    <location>
        <begin position="257"/>
        <end position="327"/>
    </location>
</feature>